<dbReference type="AlphaFoldDB" id="A0A7U3NN17"/>
<sequence>MRIITETRLNQACEKHPDAKASIQAWKKLVKFQRWNSFTDIKTTVPFATDQVRNFVVFDIGGNKYRLITCINYNKKTIYIRDFLTHAEYSKNNWKNDEWFRS</sequence>
<protein>
    <submittedName>
        <fullName evidence="1">Type II toxin-antitoxin system HigB family toxin</fullName>
    </submittedName>
</protein>
<name>A0A7U3NN17_9CYAN</name>
<keyword evidence="2" id="KW-1185">Reference proteome</keyword>
<evidence type="ECO:0000313" key="2">
    <source>
        <dbReference type="Proteomes" id="UP000593846"/>
    </source>
</evidence>
<gene>
    <name evidence="1" type="ORF">IM676_14445</name>
</gene>
<dbReference type="KEGG" id="aee:IM676_14445"/>
<proteinExistence type="predicted"/>
<dbReference type="RefSeq" id="WP_200987544.1">
    <property type="nucleotide sequence ID" value="NZ_CP063311.1"/>
</dbReference>
<dbReference type="Pfam" id="PF09907">
    <property type="entry name" value="HigB_toxin"/>
    <property type="match status" value="1"/>
</dbReference>
<dbReference type="Proteomes" id="UP000593846">
    <property type="component" value="Chromosome"/>
</dbReference>
<evidence type="ECO:0000313" key="1">
    <source>
        <dbReference type="EMBL" id="QOV21902.1"/>
    </source>
</evidence>
<accession>A0A7U3NN17</accession>
<organism evidence="1 2">
    <name type="scientific">Anabaenopsis elenkinii CCIBt3563</name>
    <dbReference type="NCBI Taxonomy" id="2779889"/>
    <lineage>
        <taxon>Bacteria</taxon>
        <taxon>Bacillati</taxon>
        <taxon>Cyanobacteriota</taxon>
        <taxon>Cyanophyceae</taxon>
        <taxon>Nostocales</taxon>
        <taxon>Nodulariaceae</taxon>
        <taxon>Anabaenopsis</taxon>
    </lineage>
</organism>
<dbReference type="InterPro" id="IPR018669">
    <property type="entry name" value="Toxin_HigB"/>
</dbReference>
<dbReference type="GO" id="GO:0110001">
    <property type="term" value="C:toxin-antitoxin complex"/>
    <property type="evidence" value="ECO:0007669"/>
    <property type="project" value="InterPro"/>
</dbReference>
<dbReference type="GO" id="GO:0003723">
    <property type="term" value="F:RNA binding"/>
    <property type="evidence" value="ECO:0007669"/>
    <property type="project" value="InterPro"/>
</dbReference>
<dbReference type="GO" id="GO:0004519">
    <property type="term" value="F:endonuclease activity"/>
    <property type="evidence" value="ECO:0007669"/>
    <property type="project" value="InterPro"/>
</dbReference>
<reference evidence="2" key="1">
    <citation type="submission" date="2020-10" db="EMBL/GenBank/DDBJ databases">
        <title>Genome-based taxonomic classification of the species Anabaenopsis elenkinii.</title>
        <authorList>
            <person name="Delbaje E."/>
            <person name="Andreote A.P.D."/>
            <person name="Pellegrinetti T.A."/>
            <person name="Cruz R.B."/>
            <person name="Branco L.H.Z."/>
            <person name="Fiore M.F."/>
        </authorList>
    </citation>
    <scope>NUCLEOTIDE SEQUENCE [LARGE SCALE GENOMIC DNA]</scope>
    <source>
        <strain evidence="2">CCIBt3563</strain>
    </source>
</reference>
<dbReference type="EMBL" id="CP063311">
    <property type="protein sequence ID" value="QOV21902.1"/>
    <property type="molecule type" value="Genomic_DNA"/>
</dbReference>